<reference evidence="1 2" key="1">
    <citation type="submission" date="2021-03" db="EMBL/GenBank/DDBJ databases">
        <title>Whole genome shotgun sequence of Salinispora arenicola NBRC 105043.</title>
        <authorList>
            <person name="Komaki H."/>
            <person name="Tamura T."/>
        </authorList>
    </citation>
    <scope>NUCLEOTIDE SEQUENCE [LARGE SCALE GENOMIC DNA]</scope>
    <source>
        <strain evidence="1 2">NBRC 105043</strain>
    </source>
</reference>
<gene>
    <name evidence="1" type="ORF">Sar04_07530</name>
</gene>
<name>A0ABQ4JQ94_SALAC</name>
<evidence type="ECO:0000313" key="1">
    <source>
        <dbReference type="EMBL" id="GIM82512.1"/>
    </source>
</evidence>
<proteinExistence type="predicted"/>
<dbReference type="Proteomes" id="UP000677457">
    <property type="component" value="Unassembled WGS sequence"/>
</dbReference>
<evidence type="ECO:0000313" key="2">
    <source>
        <dbReference type="Proteomes" id="UP000677457"/>
    </source>
</evidence>
<comment type="caution">
    <text evidence="1">The sequence shown here is derived from an EMBL/GenBank/DDBJ whole genome shotgun (WGS) entry which is preliminary data.</text>
</comment>
<dbReference type="EMBL" id="BOQM01000006">
    <property type="protein sequence ID" value="GIM82512.1"/>
    <property type="molecule type" value="Genomic_DNA"/>
</dbReference>
<protein>
    <submittedName>
        <fullName evidence="1">Uncharacterized protein</fullName>
    </submittedName>
</protein>
<organism evidence="1 2">
    <name type="scientific">Salinispora arenicola</name>
    <dbReference type="NCBI Taxonomy" id="168697"/>
    <lineage>
        <taxon>Bacteria</taxon>
        <taxon>Bacillati</taxon>
        <taxon>Actinomycetota</taxon>
        <taxon>Actinomycetes</taxon>
        <taxon>Micromonosporales</taxon>
        <taxon>Micromonosporaceae</taxon>
        <taxon>Salinispora</taxon>
    </lineage>
</organism>
<sequence>MYRGPPAAKLSTRAWCGHQGGRVTVDDLLTHRVRDPARFDGSDRRRVRLALPYPATGSGP</sequence>
<keyword evidence="2" id="KW-1185">Reference proteome</keyword>
<accession>A0ABQ4JQ94</accession>